<dbReference type="SUPFAM" id="SSF55816">
    <property type="entry name" value="5'-nucleotidase (syn. UDP-sugar hydrolase), C-terminal domain"/>
    <property type="match status" value="1"/>
</dbReference>
<evidence type="ECO:0000256" key="1">
    <source>
        <dbReference type="SAM" id="MobiDB-lite"/>
    </source>
</evidence>
<dbReference type="InterPro" id="IPR014485">
    <property type="entry name" value="Pesterase_C1039"/>
</dbReference>
<keyword evidence="2" id="KW-0732">Signal</keyword>
<dbReference type="InterPro" id="IPR041823">
    <property type="entry name" value="YHR202W_N"/>
</dbReference>
<feature type="domain" description="Putative 5'-nucleotidase C-terminal" evidence="4">
    <location>
        <begin position="414"/>
        <end position="612"/>
    </location>
</feature>
<dbReference type="PANTHER" id="PTHR11575:SF22">
    <property type="entry name" value="ADL392WP"/>
    <property type="match status" value="1"/>
</dbReference>
<reference evidence="6" key="3">
    <citation type="journal article" date="2010" name="Genome Res.">
        <title>Population genomic sequencing of Coccidioides fungi reveals recent hybridization and transposon control.</title>
        <authorList>
            <person name="Neafsey D.E."/>
            <person name="Barker B.M."/>
            <person name="Sharpton T.J."/>
            <person name="Stajich J.E."/>
            <person name="Park D.J."/>
            <person name="Whiston E."/>
            <person name="Hung C.-Y."/>
            <person name="McMahan C."/>
            <person name="White J."/>
            <person name="Sykes S."/>
            <person name="Heiman D."/>
            <person name="Young S."/>
            <person name="Zeng Q."/>
            <person name="Abouelleil A."/>
            <person name="Aftuck L."/>
            <person name="Bessette D."/>
            <person name="Brown A."/>
            <person name="FitzGerald M."/>
            <person name="Lui A."/>
            <person name="Macdonald J.P."/>
            <person name="Priest M."/>
            <person name="Orbach M.J."/>
            <person name="Galgiani J.N."/>
            <person name="Kirkland T.N."/>
            <person name="Cole G.T."/>
            <person name="Birren B.W."/>
            <person name="Henn M.R."/>
            <person name="Taylor J.W."/>
            <person name="Rounsley S.D."/>
        </authorList>
    </citation>
    <scope>NUCLEOTIDE SEQUENCE [LARGE SCALE GENOMIC DNA]</scope>
    <source>
        <strain evidence="6">RMSCC 3488</strain>
    </source>
</reference>
<dbReference type="Pfam" id="PF21953">
    <property type="entry name" value="NadN_nucleosid_C"/>
    <property type="match status" value="1"/>
</dbReference>
<feature type="chain" id="PRO_5005271195" evidence="2">
    <location>
        <begin position="19"/>
        <end position="668"/>
    </location>
</feature>
<evidence type="ECO:0000259" key="3">
    <source>
        <dbReference type="Pfam" id="PF00149"/>
    </source>
</evidence>
<sequence>MLLLTTFLLSVQALGTIACSDCYGVPNRSQHARLVRRMQPGALNATTRPRGPLEWGQINFLQTTDTHGWLAGHLKERNYGADWGDFGSFVKHMRQKADRLNVDLLVIDTGDLHDGNGLSDTTTPNGAVSDTIFSEIDYDLLAIGNHELYVTEIAYHTNANITSIYGEKYLTSNVQLLNRDTGEFEDFGSKYRYFTTKRGLRIMAFGVLFDFKGNSNASRVTKAADMVEQPWFKEAVNFPKPIDLFLVIGHNPIRLNDTSSTFGTVHKAIREMRPEVPIQGFGGHSHIRDFVVYDEMSTALESGRYCETLGWLSMTGIESSTFTGSMRPRGVPNPSRKAIKLQDQQKAPASSHRGRSLRYARRYLDWNRLTFAYHAQKSQDRTFDTPHGLAVTGDITESLSALNLTYIFGCAPKTYCQSCKPFGEEGSIYKLLETALAATVVNDSRAEVPRLILTNSGAIRFDLVQGPFTIGDSYIVSPFKNAFEFIPDVPYSVASKVLGVLNRGPWQKRDDFASPNQIFTGGDACVDPPYTAMQERSEALKSHGLTRRDLLAPPKIYPGYTTVDDFGTDGDDTPHSKLPYFSAENDVQANASFPTDGSTPQTVDLVFTEFIGVKYVLPALDELGAKYTADDIQLYVPRTFTSNSVLPAYAMKAWQENVPNCPVGEGVQ</sequence>
<dbReference type="PANTHER" id="PTHR11575">
    <property type="entry name" value="5'-NUCLEOTIDASE-RELATED"/>
    <property type="match status" value="1"/>
</dbReference>
<evidence type="ECO:0000259" key="4">
    <source>
        <dbReference type="Pfam" id="PF21953"/>
    </source>
</evidence>
<dbReference type="EMBL" id="DS268114">
    <property type="protein sequence ID" value="KMM72628.1"/>
    <property type="molecule type" value="Genomic_DNA"/>
</dbReference>
<dbReference type="CDD" id="cd07407">
    <property type="entry name" value="MPP_YHR202W_N"/>
    <property type="match status" value="1"/>
</dbReference>
<gene>
    <name evidence="5" type="ORF">CPAG_08922</name>
</gene>
<dbReference type="AlphaFoldDB" id="A0A0J6FQH9"/>
<accession>A0A0J6FQH9</accession>
<dbReference type="OrthoDB" id="7722975at2759"/>
<dbReference type="GO" id="GO:0016787">
    <property type="term" value="F:hydrolase activity"/>
    <property type="evidence" value="ECO:0007669"/>
    <property type="project" value="InterPro"/>
</dbReference>
<dbReference type="GO" id="GO:0005829">
    <property type="term" value="C:cytosol"/>
    <property type="evidence" value="ECO:0007669"/>
    <property type="project" value="TreeGrafter"/>
</dbReference>
<dbReference type="Pfam" id="PF00149">
    <property type="entry name" value="Metallophos"/>
    <property type="match status" value="1"/>
</dbReference>
<name>A0A0J6FQH9_COCPO</name>
<dbReference type="GO" id="GO:0009166">
    <property type="term" value="P:nucleotide catabolic process"/>
    <property type="evidence" value="ECO:0007669"/>
    <property type="project" value="InterPro"/>
</dbReference>
<proteinExistence type="predicted"/>
<dbReference type="Gene3D" id="3.90.780.10">
    <property type="entry name" value="5'-Nucleotidase, C-terminal domain"/>
    <property type="match status" value="2"/>
</dbReference>
<dbReference type="PIRSF" id="PIRSF017316">
    <property type="entry name" value="Pesterase_C1039"/>
    <property type="match status" value="1"/>
</dbReference>
<reference evidence="6" key="2">
    <citation type="journal article" date="2009" name="Genome Res.">
        <title>Comparative genomic analyses of the human fungal pathogens Coccidioides and their relatives.</title>
        <authorList>
            <person name="Sharpton T.J."/>
            <person name="Stajich J.E."/>
            <person name="Rounsley S.D."/>
            <person name="Gardner M.J."/>
            <person name="Wortman J.R."/>
            <person name="Jordar V.S."/>
            <person name="Maiti R."/>
            <person name="Kodira C.D."/>
            <person name="Neafsey D.E."/>
            <person name="Zeng Q."/>
            <person name="Hung C.-Y."/>
            <person name="McMahan C."/>
            <person name="Muszewska A."/>
            <person name="Grynberg M."/>
            <person name="Mandel M.A."/>
            <person name="Kellner E.M."/>
            <person name="Barker B.M."/>
            <person name="Galgiani J.N."/>
            <person name="Orbach M.J."/>
            <person name="Kirkland T.N."/>
            <person name="Cole G.T."/>
            <person name="Henn M.R."/>
            <person name="Birren B.W."/>
            <person name="Taylor J.W."/>
        </authorList>
    </citation>
    <scope>NUCLEOTIDE SEQUENCE [LARGE SCALE GENOMIC DNA]</scope>
    <source>
        <strain evidence="6">RMSCC 3488</strain>
    </source>
</reference>
<feature type="region of interest" description="Disordered" evidence="1">
    <location>
        <begin position="323"/>
        <end position="355"/>
    </location>
</feature>
<dbReference type="SUPFAM" id="SSF56300">
    <property type="entry name" value="Metallo-dependent phosphatases"/>
    <property type="match status" value="1"/>
</dbReference>
<feature type="signal peptide" evidence="2">
    <location>
        <begin position="1"/>
        <end position="18"/>
    </location>
</feature>
<dbReference type="InterPro" id="IPR036907">
    <property type="entry name" value="5'-Nucleotdase_C_sf"/>
</dbReference>
<dbReference type="InterPro" id="IPR004843">
    <property type="entry name" value="Calcineurin-like_PHP"/>
</dbReference>
<organism evidence="5 6">
    <name type="scientific">Coccidioides posadasii RMSCC 3488</name>
    <dbReference type="NCBI Taxonomy" id="454284"/>
    <lineage>
        <taxon>Eukaryota</taxon>
        <taxon>Fungi</taxon>
        <taxon>Dikarya</taxon>
        <taxon>Ascomycota</taxon>
        <taxon>Pezizomycotina</taxon>
        <taxon>Eurotiomycetes</taxon>
        <taxon>Eurotiomycetidae</taxon>
        <taxon>Onygenales</taxon>
        <taxon>Onygenaceae</taxon>
        <taxon>Coccidioides</taxon>
    </lineage>
</organism>
<feature type="domain" description="Calcineurin-like phosphoesterase" evidence="3">
    <location>
        <begin position="59"/>
        <end position="287"/>
    </location>
</feature>
<protein>
    <submittedName>
        <fullName evidence="5">Vacuolar protein</fullName>
    </submittedName>
</protein>
<dbReference type="VEuPathDB" id="FungiDB:CPAG_08922"/>
<dbReference type="InterPro" id="IPR053828">
    <property type="entry name" value="Nucleosidase_C"/>
</dbReference>
<reference evidence="5 6" key="1">
    <citation type="submission" date="2007-06" db="EMBL/GenBank/DDBJ databases">
        <title>The Genome Sequence of Coccidioides posadasii RMSCC_3488.</title>
        <authorList>
            <consortium name="Coccidioides Genome Resources Consortium"/>
            <consortium name="The Broad Institute Genome Sequencing Platform"/>
            <person name="Henn M.R."/>
            <person name="Sykes S."/>
            <person name="Young S."/>
            <person name="Jaffe D."/>
            <person name="Berlin A."/>
            <person name="Alvarez P."/>
            <person name="Butler J."/>
            <person name="Gnerre S."/>
            <person name="Grabherr M."/>
            <person name="Mauceli E."/>
            <person name="Brockman W."/>
            <person name="Kodira C."/>
            <person name="Alvarado L."/>
            <person name="Zeng Q."/>
            <person name="Crawford M."/>
            <person name="Antoine C."/>
            <person name="Devon K."/>
            <person name="Galgiani J."/>
            <person name="Orsborn K."/>
            <person name="Lewis M.L."/>
            <person name="Nusbaum C."/>
            <person name="Galagan J."/>
            <person name="Birren B."/>
        </authorList>
    </citation>
    <scope>NUCLEOTIDE SEQUENCE [LARGE SCALE GENOMIC DNA]</scope>
    <source>
        <strain evidence="5 6">RMSCC 3488</strain>
    </source>
</reference>
<dbReference type="InterPro" id="IPR006179">
    <property type="entry name" value="5_nucleotidase/apyrase"/>
</dbReference>
<dbReference type="InterPro" id="IPR029052">
    <property type="entry name" value="Metallo-depent_PP-like"/>
</dbReference>
<dbReference type="Proteomes" id="UP000054567">
    <property type="component" value="Unassembled WGS sequence"/>
</dbReference>
<evidence type="ECO:0000256" key="2">
    <source>
        <dbReference type="SAM" id="SignalP"/>
    </source>
</evidence>
<dbReference type="Gene3D" id="3.60.21.10">
    <property type="match status" value="1"/>
</dbReference>
<evidence type="ECO:0000313" key="5">
    <source>
        <dbReference type="EMBL" id="KMM72628.1"/>
    </source>
</evidence>
<evidence type="ECO:0000313" key="6">
    <source>
        <dbReference type="Proteomes" id="UP000054567"/>
    </source>
</evidence>